<dbReference type="OMA" id="YKISDFC"/>
<sequence length="155" mass="17230">MKTKHVLGLLAAILLYTALASADSQLLVSSKCKLLEVKSRIVVTELPTGARVEHIARDIKIIVPLRTRENILDPTSPIRTKFVYKISDFCKNCTPKSSPLVPQCNPKPPPIDECFAHENKTCGHAQRREVDFWQQKPTLAPVETTEDLSSISDAP</sequence>
<keyword evidence="3" id="KW-1185">Reference proteome</keyword>
<dbReference type="InterPro" id="IPR024110">
    <property type="entry name" value="Ig_J"/>
</dbReference>
<evidence type="ECO:0000256" key="1">
    <source>
        <dbReference type="SAM" id="SignalP"/>
    </source>
</evidence>
<keyword evidence="1" id="KW-0732">Signal</keyword>
<feature type="signal peptide" evidence="1">
    <location>
        <begin position="1"/>
        <end position="22"/>
    </location>
</feature>
<dbReference type="PANTHER" id="PTHR10070:SF2">
    <property type="entry name" value="IMMUNOGLOBULIN J CHAIN"/>
    <property type="match status" value="1"/>
</dbReference>
<dbReference type="EMBL" id="BFAA01010822">
    <property type="protein sequence ID" value="GCB80153.1"/>
    <property type="molecule type" value="Genomic_DNA"/>
</dbReference>
<evidence type="ECO:0000313" key="3">
    <source>
        <dbReference type="Proteomes" id="UP000288216"/>
    </source>
</evidence>
<reference evidence="2 3" key="1">
    <citation type="journal article" date="2018" name="Nat. Ecol. Evol.">
        <title>Shark genomes provide insights into elasmobranch evolution and the origin of vertebrates.</title>
        <authorList>
            <person name="Hara Y"/>
            <person name="Yamaguchi K"/>
            <person name="Onimaru K"/>
            <person name="Kadota M"/>
            <person name="Koyanagi M"/>
            <person name="Keeley SD"/>
            <person name="Tatsumi K"/>
            <person name="Tanaka K"/>
            <person name="Motone F"/>
            <person name="Kageyama Y"/>
            <person name="Nozu R"/>
            <person name="Adachi N"/>
            <person name="Nishimura O"/>
            <person name="Nakagawa R"/>
            <person name="Tanegashima C"/>
            <person name="Kiyatake I"/>
            <person name="Matsumoto R"/>
            <person name="Murakumo K"/>
            <person name="Nishida K"/>
            <person name="Terakita A"/>
            <person name="Kuratani S"/>
            <person name="Sato K"/>
            <person name="Hyodo S Kuraku.S."/>
        </authorList>
    </citation>
    <scope>NUCLEOTIDE SEQUENCE [LARGE SCALE GENOMIC DNA]</scope>
</reference>
<gene>
    <name evidence="2" type="ORF">scyTo_0017091</name>
</gene>
<accession>A0A401Q491</accession>
<dbReference type="Pfam" id="PF15097">
    <property type="entry name" value="Ig_J_chain"/>
    <property type="match status" value="1"/>
</dbReference>
<feature type="chain" id="PRO_5019553318" evidence="1">
    <location>
        <begin position="23"/>
        <end position="155"/>
    </location>
</feature>
<dbReference type="Proteomes" id="UP000288216">
    <property type="component" value="Unassembled WGS sequence"/>
</dbReference>
<comment type="caution">
    <text evidence="2">The sequence shown here is derived from an EMBL/GenBank/DDBJ whole genome shotgun (WGS) entry which is preliminary data.</text>
</comment>
<dbReference type="AlphaFoldDB" id="A0A401Q491"/>
<evidence type="ECO:0000313" key="2">
    <source>
        <dbReference type="EMBL" id="GCB80153.1"/>
    </source>
</evidence>
<dbReference type="OrthoDB" id="9936784at2759"/>
<dbReference type="STRING" id="75743.A0A401Q491"/>
<dbReference type="PANTHER" id="PTHR10070">
    <property type="entry name" value="IMMUNOGLOBULIN J CHAIN"/>
    <property type="match status" value="1"/>
</dbReference>
<proteinExistence type="predicted"/>
<protein>
    <submittedName>
        <fullName evidence="2">Uncharacterized protein</fullName>
    </submittedName>
</protein>
<name>A0A401Q491_SCYTO</name>
<organism evidence="2 3">
    <name type="scientific">Scyliorhinus torazame</name>
    <name type="common">Cloudy catshark</name>
    <name type="synonym">Catulus torazame</name>
    <dbReference type="NCBI Taxonomy" id="75743"/>
    <lineage>
        <taxon>Eukaryota</taxon>
        <taxon>Metazoa</taxon>
        <taxon>Chordata</taxon>
        <taxon>Craniata</taxon>
        <taxon>Vertebrata</taxon>
        <taxon>Chondrichthyes</taxon>
        <taxon>Elasmobranchii</taxon>
        <taxon>Galeomorphii</taxon>
        <taxon>Galeoidea</taxon>
        <taxon>Carcharhiniformes</taxon>
        <taxon>Scyliorhinidae</taxon>
        <taxon>Scyliorhinus</taxon>
    </lineage>
</organism>